<dbReference type="GeneID" id="42365211"/>
<evidence type="ECO:0000259" key="1">
    <source>
        <dbReference type="Pfam" id="PF20068"/>
    </source>
</evidence>
<reference evidence="3" key="1">
    <citation type="submission" date="2019-05" db="EMBL/GenBank/DDBJ databases">
        <title>Candidatus Nanohalobium constans, a novel model system to study the DPANN nano-sized archaea: genomic and physiological characterization of a nanoarchaeon co-cultured with its chitinotrophic host.</title>
        <authorList>
            <person name="La Cono V."/>
            <person name="Arcadi E."/>
            <person name="Crisafi F."/>
            <person name="Denaro R."/>
            <person name="La Spada G."/>
            <person name="Messina E."/>
            <person name="Smedile F."/>
            <person name="Toshchakov S.V."/>
            <person name="Shevchenko M.A."/>
            <person name="Golyshin P.N."/>
            <person name="Golyshina O.V."/>
            <person name="Ferrer M."/>
            <person name="Rohde M."/>
            <person name="Mushegian A."/>
            <person name="Sorokin D.Y."/>
            <person name="Giuliano L."/>
            <person name="Yakimov M.M."/>
        </authorList>
    </citation>
    <scope>NUCLEOTIDE SEQUENCE [LARGE SCALE GENOMIC DNA]</scope>
    <source>
        <strain evidence="3">LC1Nh</strain>
    </source>
</reference>
<dbReference type="EMBL" id="CP040089">
    <property type="protein sequence ID" value="QGA80706.1"/>
    <property type="molecule type" value="Genomic_DNA"/>
</dbReference>
<protein>
    <submittedName>
        <fullName evidence="2">Amphi-Trp domain-containing protein</fullName>
    </submittedName>
</protein>
<accession>A0A5Q0UGK5</accession>
<dbReference type="RefSeq" id="WP_217907014.1">
    <property type="nucleotide sequence ID" value="NZ_CP040089.1"/>
</dbReference>
<dbReference type="InterPro" id="IPR027598">
    <property type="entry name" value="Amphi-Trp_dom"/>
</dbReference>
<proteinExistence type="predicted"/>
<evidence type="ECO:0000313" key="2">
    <source>
        <dbReference type="EMBL" id="QGA80706.1"/>
    </source>
</evidence>
<dbReference type="AlphaFoldDB" id="A0A5Q0UGK5"/>
<sequence length="84" mass="9541">MSRKLLRTESMMSREDAAQKLHDLADKIGDGKVELKAGQDSIELTPSDQVEFEIEVEEEKDGDLSIEMEVEWSEESQGEDLEIN</sequence>
<gene>
    <name evidence="2" type="ORF">LC1Nh_0822</name>
</gene>
<evidence type="ECO:0000313" key="3">
    <source>
        <dbReference type="Proteomes" id="UP000377803"/>
    </source>
</evidence>
<organism evidence="2 3">
    <name type="scientific">Candidatus Nanohalobium constans</name>
    <dbReference type="NCBI Taxonomy" id="2565781"/>
    <lineage>
        <taxon>Archaea</taxon>
        <taxon>Candidatus Nanohalarchaeota</taxon>
        <taxon>Candidatus Nanohalobia</taxon>
        <taxon>Candidatus Nanohalobiales</taxon>
        <taxon>Candidatus Nanohalobiaceae</taxon>
        <taxon>Candidatus Nanohalobium</taxon>
    </lineage>
</organism>
<dbReference type="KEGG" id="ncon:LC1Nh_0822"/>
<keyword evidence="3" id="KW-1185">Reference proteome</keyword>
<feature type="domain" description="Amphi-Trp" evidence="1">
    <location>
        <begin position="4"/>
        <end position="83"/>
    </location>
</feature>
<name>A0A5Q0UGK5_9ARCH</name>
<dbReference type="Proteomes" id="UP000377803">
    <property type="component" value="Chromosome"/>
</dbReference>
<dbReference type="Pfam" id="PF20068">
    <property type="entry name" value="Amphi-Trp"/>
    <property type="match status" value="1"/>
</dbReference>
<dbReference type="NCBIfam" id="TIGR04354">
    <property type="entry name" value="amphi-Trp"/>
    <property type="match status" value="1"/>
</dbReference>